<dbReference type="InterPro" id="IPR036388">
    <property type="entry name" value="WH-like_DNA-bd_sf"/>
</dbReference>
<evidence type="ECO:0000259" key="5">
    <source>
        <dbReference type="PROSITE" id="PS51464"/>
    </source>
</evidence>
<keyword evidence="2" id="KW-0238">DNA-binding</keyword>
<dbReference type="InterPro" id="IPR001347">
    <property type="entry name" value="SIS_dom"/>
</dbReference>
<dbReference type="InterPro" id="IPR000281">
    <property type="entry name" value="HTH_RpiR"/>
</dbReference>
<name>Q1JNJ1_STRPC</name>
<keyword evidence="3" id="KW-0804">Transcription</keyword>
<dbReference type="EMBL" id="CP000259">
    <property type="protein sequence ID" value="ABF31408.1"/>
    <property type="molecule type" value="Genomic_DNA"/>
</dbReference>
<keyword evidence="1" id="KW-0805">Transcription regulation</keyword>
<dbReference type="InterPro" id="IPR047640">
    <property type="entry name" value="RpiR-like"/>
</dbReference>
<proteinExistence type="predicted"/>
<accession>Q1JNJ1</accession>
<dbReference type="GO" id="GO:0097367">
    <property type="term" value="F:carbohydrate derivative binding"/>
    <property type="evidence" value="ECO:0007669"/>
    <property type="project" value="InterPro"/>
</dbReference>
<dbReference type="PROSITE" id="PS51464">
    <property type="entry name" value="SIS"/>
    <property type="match status" value="1"/>
</dbReference>
<dbReference type="Pfam" id="PF01380">
    <property type="entry name" value="SIS"/>
    <property type="match status" value="1"/>
</dbReference>
<evidence type="ECO:0000256" key="1">
    <source>
        <dbReference type="ARBA" id="ARBA00023015"/>
    </source>
</evidence>
<dbReference type="SUPFAM" id="SSF46689">
    <property type="entry name" value="Homeodomain-like"/>
    <property type="match status" value="1"/>
</dbReference>
<dbReference type="PROSITE" id="PS51071">
    <property type="entry name" value="HTH_RPIR"/>
    <property type="match status" value="1"/>
</dbReference>
<dbReference type="Proteomes" id="UP000002433">
    <property type="component" value="Chromosome"/>
</dbReference>
<sequence>MCFAMPKNHRLITKIEASLEHMTSLEKGIAHFFITTDLTPQELTASEIVKRLHISQAALTRFAKKCGFTGYRAFAFDYLHSLQESQETFQSIHLELTKRVLMDYDALINKTYELVNEEKLLNLAKLIDASERVYFFGKGSSGLVAREMKLRFMRLGLICDAYSDTDGFTWANSLVNENCLVFGFSLSGKTNSVITALHQASQRGAKTVLLTTDNQTEFDDSLDIIPVSSTHQLHYGNRVSPQFPLLIMMDIIYAYVLAIDKPHKEKIFKNTIIDKENNDL</sequence>
<dbReference type="HOGENOM" id="CLU_055769_0_3_9"/>
<feature type="domain" description="HTH rpiR-type" evidence="4">
    <location>
        <begin position="9"/>
        <end position="85"/>
    </location>
</feature>
<organism evidence="6 7">
    <name type="scientific">Streptococcus pyogenes serotype M12 (strain MGAS9429)</name>
    <dbReference type="NCBI Taxonomy" id="370551"/>
    <lineage>
        <taxon>Bacteria</taxon>
        <taxon>Bacillati</taxon>
        <taxon>Bacillota</taxon>
        <taxon>Bacilli</taxon>
        <taxon>Lactobacillales</taxon>
        <taxon>Streptococcaceae</taxon>
        <taxon>Streptococcus</taxon>
    </lineage>
</organism>
<dbReference type="InterPro" id="IPR035472">
    <property type="entry name" value="RpiR-like_SIS"/>
</dbReference>
<dbReference type="InterPro" id="IPR046348">
    <property type="entry name" value="SIS_dom_sf"/>
</dbReference>
<dbReference type="Gene3D" id="3.40.50.10490">
    <property type="entry name" value="Glucose-6-phosphate isomerase like protein, domain 1"/>
    <property type="match status" value="1"/>
</dbReference>
<dbReference type="PANTHER" id="PTHR30514">
    <property type="entry name" value="GLUCOKINASE"/>
    <property type="match status" value="1"/>
</dbReference>
<protein>
    <submittedName>
        <fullName evidence="6">Transcriptional regulator, RpiR family</fullName>
    </submittedName>
</protein>
<dbReference type="Gene3D" id="1.10.10.10">
    <property type="entry name" value="Winged helix-like DNA-binding domain superfamily/Winged helix DNA-binding domain"/>
    <property type="match status" value="1"/>
</dbReference>
<dbReference type="KEGG" id="spk:MGAS9429_Spy0220"/>
<dbReference type="SUPFAM" id="SSF53697">
    <property type="entry name" value="SIS domain"/>
    <property type="match status" value="1"/>
</dbReference>
<dbReference type="PANTHER" id="PTHR30514:SF21">
    <property type="entry name" value="RPIR-FAMILY TRANSCRIPTIONAL REGULATOR"/>
    <property type="match status" value="1"/>
</dbReference>
<evidence type="ECO:0000256" key="2">
    <source>
        <dbReference type="ARBA" id="ARBA00023125"/>
    </source>
</evidence>
<evidence type="ECO:0000256" key="3">
    <source>
        <dbReference type="ARBA" id="ARBA00023163"/>
    </source>
</evidence>
<dbReference type="Pfam" id="PF01418">
    <property type="entry name" value="HTH_6"/>
    <property type="match status" value="1"/>
</dbReference>
<dbReference type="GO" id="GO:0003677">
    <property type="term" value="F:DNA binding"/>
    <property type="evidence" value="ECO:0007669"/>
    <property type="project" value="UniProtKB-KW"/>
</dbReference>
<reference evidence="6 7" key="1">
    <citation type="journal article" date="2006" name="Proc. Natl. Acad. Sci. U.S.A.">
        <title>Molecular genetic anatomy of inter- and intraserotype variation in the human bacterial pathogen group A Streptococcus.</title>
        <authorList>
            <person name="Beres S.B."/>
            <person name="Richter E.W."/>
            <person name="Nagiec M.J."/>
            <person name="Sumby P."/>
            <person name="Porcella S.F."/>
            <person name="DeLeo F.R."/>
            <person name="Musser J.M."/>
        </authorList>
    </citation>
    <scope>NUCLEOTIDE SEQUENCE [LARGE SCALE GENOMIC DNA]</scope>
    <source>
        <strain evidence="6 7">MGAS9429</strain>
    </source>
</reference>
<evidence type="ECO:0000259" key="4">
    <source>
        <dbReference type="PROSITE" id="PS51071"/>
    </source>
</evidence>
<evidence type="ECO:0000313" key="7">
    <source>
        <dbReference type="Proteomes" id="UP000002433"/>
    </source>
</evidence>
<dbReference type="CDD" id="cd05013">
    <property type="entry name" value="SIS_RpiR"/>
    <property type="match status" value="1"/>
</dbReference>
<gene>
    <name evidence="6" type="ordered locus">MGAS9429_Spy0220</name>
</gene>
<dbReference type="AlphaFoldDB" id="Q1JNJ1"/>
<dbReference type="InterPro" id="IPR009057">
    <property type="entry name" value="Homeodomain-like_sf"/>
</dbReference>
<dbReference type="GO" id="GO:0003700">
    <property type="term" value="F:DNA-binding transcription factor activity"/>
    <property type="evidence" value="ECO:0007669"/>
    <property type="project" value="InterPro"/>
</dbReference>
<feature type="domain" description="SIS" evidence="5">
    <location>
        <begin position="123"/>
        <end position="262"/>
    </location>
</feature>
<evidence type="ECO:0000313" key="6">
    <source>
        <dbReference type="EMBL" id="ABF31408.1"/>
    </source>
</evidence>
<dbReference type="GO" id="GO:1901135">
    <property type="term" value="P:carbohydrate derivative metabolic process"/>
    <property type="evidence" value="ECO:0007669"/>
    <property type="project" value="InterPro"/>
</dbReference>